<name>A0A1Y5U685_9RHOB</name>
<evidence type="ECO:0008006" key="4">
    <source>
        <dbReference type="Google" id="ProtNLM"/>
    </source>
</evidence>
<protein>
    <recommendedName>
        <fullName evidence="4">Lipo-like protein</fullName>
    </recommendedName>
</protein>
<sequence length="309" mass="34601">MTEEGTSWLDGVLDRIGHRLASKLNRPCSGYKPYTPSDFQTLCRILRPGDVLLIEGGERISTAIKYLTQSTWSHAAMYVGRHLPDAADGGERHHLVEVNLGQGCVSVPLSKYASFNTRICRPVGLTDEERAQVCAFMIARIGLKYDLRNIFDLLRYFFPTPPVPVRWRRRMLAFGSGDPTRAICSSLIARSFQSVRYPILPDVTKVKTRKGSRQARAEILHIRHHSLFAPRDFDLSPYFEIVKPHIAGGFDHRRLTWASAPQDTGHDSGDEQRDEPGDREPAEIPEPAGKRVLCEGGGKDLLAEIRGGD</sequence>
<evidence type="ECO:0000256" key="1">
    <source>
        <dbReference type="SAM" id="MobiDB-lite"/>
    </source>
</evidence>
<dbReference type="AlphaFoldDB" id="A0A1Y5U685"/>
<dbReference type="EMBL" id="FWFZ01000061">
    <property type="protein sequence ID" value="SLN77755.1"/>
    <property type="molecule type" value="Genomic_DNA"/>
</dbReference>
<dbReference type="Pfam" id="PF05708">
    <property type="entry name" value="Peptidase_C92"/>
    <property type="match status" value="1"/>
</dbReference>
<keyword evidence="3" id="KW-1185">Reference proteome</keyword>
<dbReference type="InterPro" id="IPR024453">
    <property type="entry name" value="Peptidase_C92"/>
</dbReference>
<dbReference type="Proteomes" id="UP000193900">
    <property type="component" value="Unassembled WGS sequence"/>
</dbReference>
<organism evidence="2 3">
    <name type="scientific">Roseisalinus antarcticus</name>
    <dbReference type="NCBI Taxonomy" id="254357"/>
    <lineage>
        <taxon>Bacteria</taxon>
        <taxon>Pseudomonadati</taxon>
        <taxon>Pseudomonadota</taxon>
        <taxon>Alphaproteobacteria</taxon>
        <taxon>Rhodobacterales</taxon>
        <taxon>Roseobacteraceae</taxon>
        <taxon>Roseisalinus</taxon>
    </lineage>
</organism>
<dbReference type="Gene3D" id="3.90.1720.10">
    <property type="entry name" value="endopeptidase domain like (from Nostoc punctiforme)"/>
    <property type="match status" value="1"/>
</dbReference>
<feature type="compositionally biased region" description="Basic and acidic residues" evidence="1">
    <location>
        <begin position="264"/>
        <end position="296"/>
    </location>
</feature>
<accession>A0A1Y5U685</accession>
<evidence type="ECO:0000313" key="2">
    <source>
        <dbReference type="EMBL" id="SLN77755.1"/>
    </source>
</evidence>
<reference evidence="2 3" key="1">
    <citation type="submission" date="2017-03" db="EMBL/GenBank/DDBJ databases">
        <authorList>
            <person name="Afonso C.L."/>
            <person name="Miller P.J."/>
            <person name="Scott M.A."/>
            <person name="Spackman E."/>
            <person name="Goraichik I."/>
            <person name="Dimitrov K.M."/>
            <person name="Suarez D.L."/>
            <person name="Swayne D.E."/>
        </authorList>
    </citation>
    <scope>NUCLEOTIDE SEQUENCE [LARGE SCALE GENOMIC DNA]</scope>
    <source>
        <strain evidence="2 3">CECT 7023</strain>
    </source>
</reference>
<evidence type="ECO:0000313" key="3">
    <source>
        <dbReference type="Proteomes" id="UP000193900"/>
    </source>
</evidence>
<proteinExistence type="predicted"/>
<feature type="region of interest" description="Disordered" evidence="1">
    <location>
        <begin position="259"/>
        <end position="296"/>
    </location>
</feature>
<dbReference type="OrthoDB" id="1550427at2"/>
<dbReference type="SUPFAM" id="SSF54001">
    <property type="entry name" value="Cysteine proteinases"/>
    <property type="match status" value="1"/>
</dbReference>
<dbReference type="InterPro" id="IPR038765">
    <property type="entry name" value="Papain-like_cys_pep_sf"/>
</dbReference>
<gene>
    <name evidence="2" type="ORF">ROA7023_04499</name>
</gene>